<evidence type="ECO:0000256" key="8">
    <source>
        <dbReference type="ARBA" id="ARBA00023010"/>
    </source>
</evidence>
<name>A0A0F7SMK7_PHARH</name>
<proteinExistence type="inferred from homology"/>
<keyword evidence="7" id="KW-0653">Protein transport</keyword>
<keyword evidence="9" id="KW-0496">Mitochondrion</keyword>
<evidence type="ECO:0000256" key="7">
    <source>
        <dbReference type="ARBA" id="ARBA00022927"/>
    </source>
</evidence>
<comment type="similarity">
    <text evidence="2">Belongs to the TIM16/PAM16 family.</text>
</comment>
<dbReference type="Pfam" id="PF03656">
    <property type="entry name" value="Pam16"/>
    <property type="match status" value="1"/>
</dbReference>
<feature type="compositionally biased region" description="Low complexity" evidence="13">
    <location>
        <begin position="39"/>
        <end position="50"/>
    </location>
</feature>
<dbReference type="PANTHER" id="PTHR12388">
    <property type="entry name" value="MITOCHONDRIA ASSOCIATED GRANULOCYTE MACROPHAGE CSF SIGNALING MOLECULE"/>
    <property type="match status" value="1"/>
</dbReference>
<keyword evidence="6" id="KW-0999">Mitochondrion inner membrane</keyword>
<evidence type="ECO:0000256" key="1">
    <source>
        <dbReference type="ARBA" id="ARBA00004637"/>
    </source>
</evidence>
<keyword evidence="10" id="KW-0472">Membrane</keyword>
<protein>
    <recommendedName>
        <fullName evidence="4">Mitochondrial import inner membrane translocase subunit TIM16</fullName>
    </recommendedName>
    <alternativeName>
        <fullName evidence="3">Mitochondrial import inner membrane translocase subunit tim16</fullName>
    </alternativeName>
    <alternativeName>
        <fullName evidence="11 12">Presequence translocated-associated motor subunit PAM16</fullName>
    </alternativeName>
</protein>
<evidence type="ECO:0000256" key="3">
    <source>
        <dbReference type="ARBA" id="ARBA00013571"/>
    </source>
</evidence>
<dbReference type="PANTHER" id="PTHR12388:SF0">
    <property type="entry name" value="MITOCHONDRIAL IMPORT INNER MEMBRANE TRANSLOCASE SUBUNIT TIM16"/>
    <property type="match status" value="1"/>
</dbReference>
<evidence type="ECO:0000256" key="2">
    <source>
        <dbReference type="ARBA" id="ARBA00008817"/>
    </source>
</evidence>
<feature type="compositionally biased region" description="Low complexity" evidence="13">
    <location>
        <begin position="174"/>
        <end position="193"/>
    </location>
</feature>
<feature type="compositionally biased region" description="Pro residues" evidence="13">
    <location>
        <begin position="104"/>
        <end position="116"/>
    </location>
</feature>
<comment type="subcellular location">
    <subcellularLocation>
        <location evidence="1">Mitochondrion inner membrane</location>
        <topology evidence="1">Peripheral membrane protein</topology>
    </subcellularLocation>
</comment>
<keyword evidence="5" id="KW-0813">Transport</keyword>
<evidence type="ECO:0000256" key="9">
    <source>
        <dbReference type="ARBA" id="ARBA00023128"/>
    </source>
</evidence>
<dbReference type="Gene3D" id="1.10.287.110">
    <property type="entry name" value="DnaJ domain"/>
    <property type="match status" value="1"/>
</dbReference>
<dbReference type="GO" id="GO:0030150">
    <property type="term" value="P:protein import into mitochondrial matrix"/>
    <property type="evidence" value="ECO:0007669"/>
    <property type="project" value="InterPro"/>
</dbReference>
<evidence type="ECO:0000313" key="14">
    <source>
        <dbReference type="EMBL" id="CDZ98237.1"/>
    </source>
</evidence>
<sequence length="202" mass="21379">MSNLPKIVTQVVLSGTKVLGRAFYEAGRQAYKNTQYKPAEAATGEEGASAVDKDGNTNSTTTAGLTRSLKMTLSEAQLILNVKDEDSLDKIKANYEHLFAANSPPKPDPDAPPPVSTPATAKAKRAAAKNIQTLHSHYLQSKVFRALERIESEHALWAQLADGETPSSSEAPVDGDASASTTSWSAADGTSSTTPPPTDKKP</sequence>
<feature type="region of interest" description="Disordered" evidence="13">
    <location>
        <begin position="160"/>
        <end position="202"/>
    </location>
</feature>
<reference evidence="14" key="1">
    <citation type="submission" date="2014-08" db="EMBL/GenBank/DDBJ databases">
        <authorList>
            <person name="Sharma Rahul"/>
            <person name="Thines Marco"/>
        </authorList>
    </citation>
    <scope>NUCLEOTIDE SEQUENCE</scope>
</reference>
<keyword evidence="8" id="KW-0811">Translocation</keyword>
<accession>A0A0F7SMK7</accession>
<feature type="region of interest" description="Disordered" evidence="13">
    <location>
        <begin position="37"/>
        <end position="59"/>
    </location>
</feature>
<dbReference type="InterPro" id="IPR036869">
    <property type="entry name" value="J_dom_sf"/>
</dbReference>
<feature type="region of interest" description="Disordered" evidence="13">
    <location>
        <begin position="100"/>
        <end position="121"/>
    </location>
</feature>
<dbReference type="AlphaFoldDB" id="A0A0F7SMK7"/>
<dbReference type="InterPro" id="IPR005341">
    <property type="entry name" value="Tim16"/>
</dbReference>
<evidence type="ECO:0000256" key="10">
    <source>
        <dbReference type="ARBA" id="ARBA00023136"/>
    </source>
</evidence>
<evidence type="ECO:0000256" key="5">
    <source>
        <dbReference type="ARBA" id="ARBA00022448"/>
    </source>
</evidence>
<evidence type="ECO:0000256" key="4">
    <source>
        <dbReference type="ARBA" id="ARBA00020721"/>
    </source>
</evidence>
<evidence type="ECO:0000256" key="13">
    <source>
        <dbReference type="SAM" id="MobiDB-lite"/>
    </source>
</evidence>
<evidence type="ECO:0000256" key="11">
    <source>
        <dbReference type="ARBA" id="ARBA00030422"/>
    </source>
</evidence>
<evidence type="ECO:0000256" key="12">
    <source>
        <dbReference type="ARBA" id="ARBA00031407"/>
    </source>
</evidence>
<evidence type="ECO:0000256" key="6">
    <source>
        <dbReference type="ARBA" id="ARBA00022792"/>
    </source>
</evidence>
<dbReference type="GO" id="GO:0005744">
    <property type="term" value="C:TIM23 mitochondrial import inner membrane translocase complex"/>
    <property type="evidence" value="ECO:0007669"/>
    <property type="project" value="InterPro"/>
</dbReference>
<dbReference type="EMBL" id="LN483326">
    <property type="protein sequence ID" value="CDZ98237.1"/>
    <property type="molecule type" value="Genomic_DNA"/>
</dbReference>
<organism evidence="14">
    <name type="scientific">Phaffia rhodozyma</name>
    <name type="common">Yeast</name>
    <name type="synonym">Xanthophyllomyces dendrorhous</name>
    <dbReference type="NCBI Taxonomy" id="264483"/>
    <lineage>
        <taxon>Eukaryota</taxon>
        <taxon>Fungi</taxon>
        <taxon>Dikarya</taxon>
        <taxon>Basidiomycota</taxon>
        <taxon>Agaricomycotina</taxon>
        <taxon>Tremellomycetes</taxon>
        <taxon>Cystofilobasidiales</taxon>
        <taxon>Mrakiaceae</taxon>
        <taxon>Phaffia</taxon>
    </lineage>
</organism>